<dbReference type="AlphaFoldDB" id="A0A917LI52"/>
<evidence type="ECO:0000313" key="1">
    <source>
        <dbReference type="EMBL" id="GGG27065.1"/>
    </source>
</evidence>
<name>A0A917LI52_9NOCA</name>
<dbReference type="Proteomes" id="UP000654257">
    <property type="component" value="Unassembled WGS sequence"/>
</dbReference>
<protein>
    <submittedName>
        <fullName evidence="1">Uncharacterized protein</fullName>
    </submittedName>
</protein>
<evidence type="ECO:0000313" key="2">
    <source>
        <dbReference type="Proteomes" id="UP000654257"/>
    </source>
</evidence>
<comment type="caution">
    <text evidence="1">The sequence shown here is derived from an EMBL/GenBank/DDBJ whole genome shotgun (WGS) entry which is preliminary data.</text>
</comment>
<accession>A0A917LI52</accession>
<reference evidence="1" key="1">
    <citation type="journal article" date="2014" name="Int. J. Syst. Evol. Microbiol.">
        <title>Complete genome sequence of Corynebacterium casei LMG S-19264T (=DSM 44701T), isolated from a smear-ripened cheese.</title>
        <authorList>
            <consortium name="US DOE Joint Genome Institute (JGI-PGF)"/>
            <person name="Walter F."/>
            <person name="Albersmeier A."/>
            <person name="Kalinowski J."/>
            <person name="Ruckert C."/>
        </authorList>
    </citation>
    <scope>NUCLEOTIDE SEQUENCE</scope>
    <source>
        <strain evidence="1">CCM 7905</strain>
    </source>
</reference>
<reference evidence="1" key="2">
    <citation type="submission" date="2020-09" db="EMBL/GenBank/DDBJ databases">
        <authorList>
            <person name="Sun Q."/>
            <person name="Sedlacek I."/>
        </authorList>
    </citation>
    <scope>NUCLEOTIDE SEQUENCE</scope>
    <source>
        <strain evidence="1">CCM 7905</strain>
    </source>
</reference>
<gene>
    <name evidence="1" type="ORF">GCM10007304_46130</name>
</gene>
<proteinExistence type="predicted"/>
<organism evidence="1 2">
    <name type="scientific">Rhodococcoides trifolii</name>
    <dbReference type="NCBI Taxonomy" id="908250"/>
    <lineage>
        <taxon>Bacteria</taxon>
        <taxon>Bacillati</taxon>
        <taxon>Actinomycetota</taxon>
        <taxon>Actinomycetes</taxon>
        <taxon>Mycobacteriales</taxon>
        <taxon>Nocardiaceae</taxon>
        <taxon>Rhodococcoides</taxon>
    </lineage>
</organism>
<sequence>MPEPTPVTIVGCQSGYDPVATTWSDRTVTGYSDYCQSVRDEFLQEQVVPEPGPTEYVCESGYACGITEADGVVCDETGCHAI</sequence>
<keyword evidence="2" id="KW-1185">Reference proteome</keyword>
<dbReference type="EMBL" id="BMCU01000006">
    <property type="protein sequence ID" value="GGG27065.1"/>
    <property type="molecule type" value="Genomic_DNA"/>
</dbReference>